<dbReference type="Proteomes" id="UP000549394">
    <property type="component" value="Unassembled WGS sequence"/>
</dbReference>
<gene>
    <name evidence="3" type="ORF">DGYR_LOCUS8558</name>
</gene>
<reference evidence="3 4" key="1">
    <citation type="submission" date="2020-08" db="EMBL/GenBank/DDBJ databases">
        <authorList>
            <person name="Hejnol A."/>
        </authorList>
    </citation>
    <scope>NUCLEOTIDE SEQUENCE [LARGE SCALE GENOMIC DNA]</scope>
</reference>
<feature type="region of interest" description="Disordered" evidence="1">
    <location>
        <begin position="40"/>
        <end position="72"/>
    </location>
</feature>
<dbReference type="EMBL" id="CAJFCJ010000012">
    <property type="protein sequence ID" value="CAD5120459.1"/>
    <property type="molecule type" value="Genomic_DNA"/>
</dbReference>
<comment type="caution">
    <text evidence="3">The sequence shown here is derived from an EMBL/GenBank/DDBJ whole genome shotgun (WGS) entry which is preliminary data.</text>
</comment>
<keyword evidence="2" id="KW-1133">Transmembrane helix</keyword>
<evidence type="ECO:0000313" key="4">
    <source>
        <dbReference type="Proteomes" id="UP000549394"/>
    </source>
</evidence>
<feature type="compositionally biased region" description="Low complexity" evidence="1">
    <location>
        <begin position="272"/>
        <end position="281"/>
    </location>
</feature>
<name>A0A7I8VXE2_9ANNE</name>
<feature type="compositionally biased region" description="Basic and acidic residues" evidence="1">
    <location>
        <begin position="259"/>
        <end position="270"/>
    </location>
</feature>
<evidence type="ECO:0000313" key="3">
    <source>
        <dbReference type="EMBL" id="CAD5120459.1"/>
    </source>
</evidence>
<dbReference type="AlphaFoldDB" id="A0A7I8VXE2"/>
<keyword evidence="2" id="KW-0812">Transmembrane</keyword>
<accession>A0A7I8VXE2</accession>
<organism evidence="3 4">
    <name type="scientific">Dimorphilus gyrociliatus</name>
    <dbReference type="NCBI Taxonomy" id="2664684"/>
    <lineage>
        <taxon>Eukaryota</taxon>
        <taxon>Metazoa</taxon>
        <taxon>Spiralia</taxon>
        <taxon>Lophotrochozoa</taxon>
        <taxon>Annelida</taxon>
        <taxon>Polychaeta</taxon>
        <taxon>Polychaeta incertae sedis</taxon>
        <taxon>Dinophilidae</taxon>
        <taxon>Dimorphilus</taxon>
    </lineage>
</organism>
<sequence length="410" mass="45125">MAPHLNTADENFQNVNIFLVASASLVSSVFFIFACTKCRKDGDSKSTGEIKSKSCRQSNGQARELPQVPPETEPVEAVYTEVPDTVNPAAHDANIYECVPGDTPNQSGSGVVTGRVAPPVESLNGHVSRCSGEQSNFIRNSTIADTSGAPPVIPEKSEDAKITIDDNREIIQAVPPSRTGNICTTGKEPPYSDISARESLSSLREREAQQQILIPPNSTVYEIVEDQQNYDVIKESSNDYTTQIYSEINEEQEPNYDQVNDHHESKKTSEEVAGAVGGADAAPVLKRESLYSKVNKEKRKTAPPSSSNDIPIYSVVNKQRDRSLKTKSATPETLQNNYQVDGDYDMVDTPPVPTKISERHSESEPPYATVADSIEKENSKPSTDVVWQPNNDHIYQEITEKKPTIRNTRV</sequence>
<keyword evidence="4" id="KW-1185">Reference proteome</keyword>
<evidence type="ECO:0000256" key="2">
    <source>
        <dbReference type="SAM" id="Phobius"/>
    </source>
</evidence>
<proteinExistence type="predicted"/>
<feature type="region of interest" description="Disordered" evidence="1">
    <location>
        <begin position="251"/>
        <end position="281"/>
    </location>
</feature>
<evidence type="ECO:0000256" key="1">
    <source>
        <dbReference type="SAM" id="MobiDB-lite"/>
    </source>
</evidence>
<feature type="transmembrane region" description="Helical" evidence="2">
    <location>
        <begin position="15"/>
        <end position="35"/>
    </location>
</feature>
<protein>
    <submittedName>
        <fullName evidence="3">DgyrCDS9027</fullName>
    </submittedName>
</protein>
<feature type="compositionally biased region" description="Basic and acidic residues" evidence="1">
    <location>
        <begin position="40"/>
        <end position="52"/>
    </location>
</feature>
<keyword evidence="2" id="KW-0472">Membrane</keyword>